<evidence type="ECO:0000259" key="1">
    <source>
        <dbReference type="Pfam" id="PF07969"/>
    </source>
</evidence>
<dbReference type="InterPro" id="IPR032466">
    <property type="entry name" value="Metal_Hydrolase"/>
</dbReference>
<dbReference type="PANTHER" id="PTHR22642:SF2">
    <property type="entry name" value="PROTEIN LONG AFTER FAR-RED 3"/>
    <property type="match status" value="1"/>
</dbReference>
<reference evidence="3" key="1">
    <citation type="submission" date="2017-01" db="EMBL/GenBank/DDBJ databases">
        <authorList>
            <person name="Varghese N."/>
            <person name="Submissions S."/>
        </authorList>
    </citation>
    <scope>NUCLEOTIDE SEQUENCE [LARGE SCALE GENOMIC DNA]</scope>
    <source>
        <strain evidence="3">DSM 46698</strain>
    </source>
</reference>
<dbReference type="InterPro" id="IPR011059">
    <property type="entry name" value="Metal-dep_hydrolase_composite"/>
</dbReference>
<dbReference type="SUPFAM" id="SSF51556">
    <property type="entry name" value="Metallo-dependent hydrolases"/>
    <property type="match status" value="1"/>
</dbReference>
<dbReference type="Proteomes" id="UP000186026">
    <property type="component" value="Unassembled WGS sequence"/>
</dbReference>
<dbReference type="InterPro" id="IPR033932">
    <property type="entry name" value="YtcJ-like"/>
</dbReference>
<name>A0A1N7KJM7_9BACT</name>
<keyword evidence="3" id="KW-1185">Reference proteome</keyword>
<evidence type="ECO:0000313" key="2">
    <source>
        <dbReference type="EMBL" id="SIS61821.1"/>
    </source>
</evidence>
<dbReference type="PANTHER" id="PTHR22642">
    <property type="entry name" value="IMIDAZOLONEPROPIONASE"/>
    <property type="match status" value="1"/>
</dbReference>
<accession>A0A1N7KJM7</accession>
<gene>
    <name evidence="2" type="ORF">SAMN05421761_102138</name>
</gene>
<dbReference type="SUPFAM" id="SSF51338">
    <property type="entry name" value="Composite domain of metallo-dependent hydrolases"/>
    <property type="match status" value="1"/>
</dbReference>
<dbReference type="AlphaFoldDB" id="A0A1N7KJM7"/>
<dbReference type="Pfam" id="PF07969">
    <property type="entry name" value="Amidohydro_3"/>
    <property type="match status" value="1"/>
</dbReference>
<feature type="domain" description="Amidohydrolase 3" evidence="1">
    <location>
        <begin position="71"/>
        <end position="564"/>
    </location>
</feature>
<dbReference type="PROSITE" id="PS51257">
    <property type="entry name" value="PROKAR_LIPOPROTEIN"/>
    <property type="match status" value="1"/>
</dbReference>
<dbReference type="OrthoDB" id="9767366at2"/>
<dbReference type="InterPro" id="IPR013108">
    <property type="entry name" value="Amidohydro_3"/>
</dbReference>
<organism evidence="2 3">
    <name type="scientific">Belliella pelovolcani</name>
    <dbReference type="NCBI Taxonomy" id="529505"/>
    <lineage>
        <taxon>Bacteria</taxon>
        <taxon>Pseudomonadati</taxon>
        <taxon>Bacteroidota</taxon>
        <taxon>Cytophagia</taxon>
        <taxon>Cytophagales</taxon>
        <taxon>Cyclobacteriaceae</taxon>
        <taxon>Belliella</taxon>
    </lineage>
</organism>
<dbReference type="EMBL" id="FTOP01000002">
    <property type="protein sequence ID" value="SIS61821.1"/>
    <property type="molecule type" value="Genomic_DNA"/>
</dbReference>
<evidence type="ECO:0000313" key="3">
    <source>
        <dbReference type="Proteomes" id="UP000186026"/>
    </source>
</evidence>
<dbReference type="Gene3D" id="2.30.40.10">
    <property type="entry name" value="Urease, subunit C, domain 1"/>
    <property type="match status" value="1"/>
</dbReference>
<dbReference type="CDD" id="cd01300">
    <property type="entry name" value="YtcJ_like"/>
    <property type="match status" value="1"/>
</dbReference>
<dbReference type="RefSeq" id="WP_076498381.1">
    <property type="nucleotide sequence ID" value="NZ_FTOP01000002.1"/>
</dbReference>
<sequence length="567" mass="62285">MKNPLLIICSLMLLFSCGNQKDSADKVFINGIIYTVEDEQPTAEAVAIKDGMILAVGTQAEIEAYIGKDTETIDLHGMTMTPGLIESHAHLMGIGYNKLDIDLMYVKSYDELVEKVAEAVAKAEPGEWITGRGWHQDKWIEMPDKTVSGFQTHDQLSAITPDNPVYLAHASGHASFVNHKAMELAGITTLGSEKPIREVEGGEVILDEVGNPTGVLVETASGLVSKLIPKDTPERAEKALELALEELAAKGITSFHDAGGNQDLIDLLEKFQQEGRLTARMYVMLSSRIPELLEAWYVKGPKIDPDHMVTVRSIKLNMDGALGPWGAWLLEDYSDKPGSRGHETMPIERVSTVAEKGLQLGFQVNSHAIGDRTNREVLDRYEAAFAKYPEVTDHRFRVEHAQHLHPDDISRFGELGVIAAIQAIHLSSDRPWAIGRLGAKRIKDGAYVWQKLLGSGAVISNGTDAPVEPVDALPSFYASVSRKTLKMTPEGGYEPDQKLTRDQALKSYTLAGAYAEFEEDFKGSIKVGKAADFTVFDQNIMEIPENEILNTKVMMTVVGGKIVFKAE</sequence>
<protein>
    <recommendedName>
        <fullName evidence="1">Amidohydrolase 3 domain-containing protein</fullName>
    </recommendedName>
</protein>
<proteinExistence type="predicted"/>
<dbReference type="GO" id="GO:0016810">
    <property type="term" value="F:hydrolase activity, acting on carbon-nitrogen (but not peptide) bonds"/>
    <property type="evidence" value="ECO:0007669"/>
    <property type="project" value="InterPro"/>
</dbReference>
<dbReference type="Gene3D" id="3.10.310.70">
    <property type="match status" value="1"/>
</dbReference>
<dbReference type="Gene3D" id="3.20.20.140">
    <property type="entry name" value="Metal-dependent hydrolases"/>
    <property type="match status" value="1"/>
</dbReference>